<protein>
    <recommendedName>
        <fullName evidence="5">Fe2OG dioxygenase domain-containing protein</fullName>
    </recommendedName>
</protein>
<evidence type="ECO:0000313" key="7">
    <source>
        <dbReference type="Proteomes" id="UP000077202"/>
    </source>
</evidence>
<dbReference type="Proteomes" id="UP000077202">
    <property type="component" value="Unassembled WGS sequence"/>
</dbReference>
<keyword evidence="2 4" id="KW-0479">Metal-binding</keyword>
<dbReference type="AlphaFoldDB" id="A0A176VDT0"/>
<accession>A0A176VDT0</accession>
<dbReference type="InterPro" id="IPR044861">
    <property type="entry name" value="IPNS-like_FE2OG_OXY"/>
</dbReference>
<keyword evidence="3 4" id="KW-0408">Iron</keyword>
<dbReference type="Pfam" id="PF14226">
    <property type="entry name" value="DIOX_N"/>
    <property type="match status" value="1"/>
</dbReference>
<dbReference type="InterPro" id="IPR026992">
    <property type="entry name" value="DIOX_N"/>
</dbReference>
<feature type="domain" description="Fe2OG dioxygenase" evidence="5">
    <location>
        <begin position="166"/>
        <end position="266"/>
    </location>
</feature>
<dbReference type="SUPFAM" id="SSF51197">
    <property type="entry name" value="Clavaminate synthase-like"/>
    <property type="match status" value="1"/>
</dbReference>
<dbReference type="PANTHER" id="PTHR47991">
    <property type="entry name" value="OXOGLUTARATE/IRON-DEPENDENT DIOXYGENASE"/>
    <property type="match status" value="1"/>
</dbReference>
<evidence type="ECO:0000256" key="4">
    <source>
        <dbReference type="RuleBase" id="RU003682"/>
    </source>
</evidence>
<organism evidence="6 7">
    <name type="scientific">Marchantia polymorpha subsp. ruderalis</name>
    <dbReference type="NCBI Taxonomy" id="1480154"/>
    <lineage>
        <taxon>Eukaryota</taxon>
        <taxon>Viridiplantae</taxon>
        <taxon>Streptophyta</taxon>
        <taxon>Embryophyta</taxon>
        <taxon>Marchantiophyta</taxon>
        <taxon>Marchantiopsida</taxon>
        <taxon>Marchantiidae</taxon>
        <taxon>Marchantiales</taxon>
        <taxon>Marchantiaceae</taxon>
        <taxon>Marchantia</taxon>
    </lineage>
</organism>
<evidence type="ECO:0000259" key="5">
    <source>
        <dbReference type="PROSITE" id="PS51471"/>
    </source>
</evidence>
<sequence>MKMEDEVPVIDLAGTQDDAGLKSVGAQIAKACEEWGFFQIINHGVDLSLMDRIQEAYREFFYLPPEEKQKYLVDDQFQGWCCPEMSGHARVKKIGLITPETCEYMYHDVLYGDPDRQNLVPPNPPALRATVLEYATQVRALQERVLAALSQELGLEADALRRLFAPADVGIRANFYPLKTDDNTVGVLPAHSDAPVFTFLLADKVPGLEIRRHGRWMQVEPLQNAFIVNVADCLEVVSNGRFKSVEHKGGGNEGRERISIGAFYNPARAATIGPVAQLLDESSRRPRYGSARFADLQDQLVAKGVHGKRYVEALKIPVEGS</sequence>
<comment type="caution">
    <text evidence="6">The sequence shown here is derived from an EMBL/GenBank/DDBJ whole genome shotgun (WGS) entry which is preliminary data.</text>
</comment>
<dbReference type="InterPro" id="IPR027443">
    <property type="entry name" value="IPNS-like_sf"/>
</dbReference>
<gene>
    <name evidence="6" type="ORF">AXG93_4448s1280</name>
</gene>
<evidence type="ECO:0000256" key="1">
    <source>
        <dbReference type="ARBA" id="ARBA00008056"/>
    </source>
</evidence>
<keyword evidence="7" id="KW-1185">Reference proteome</keyword>
<evidence type="ECO:0000256" key="2">
    <source>
        <dbReference type="ARBA" id="ARBA00022723"/>
    </source>
</evidence>
<keyword evidence="4" id="KW-0560">Oxidoreductase</keyword>
<comment type="similarity">
    <text evidence="1 4">Belongs to the iron/ascorbate-dependent oxidoreductase family.</text>
</comment>
<dbReference type="Pfam" id="PF03171">
    <property type="entry name" value="2OG-FeII_Oxy"/>
    <property type="match status" value="1"/>
</dbReference>
<dbReference type="EMBL" id="LVLJ01004024">
    <property type="protein sequence ID" value="OAE18693.1"/>
    <property type="molecule type" value="Genomic_DNA"/>
</dbReference>
<reference evidence="6" key="1">
    <citation type="submission" date="2016-03" db="EMBL/GenBank/DDBJ databases">
        <title>Mechanisms controlling the formation of the plant cell surface in tip-growing cells are functionally conserved among land plants.</title>
        <authorList>
            <person name="Honkanen S."/>
            <person name="Jones V.A."/>
            <person name="Morieri G."/>
            <person name="Champion C."/>
            <person name="Hetherington A.J."/>
            <person name="Kelly S."/>
            <person name="Saint-Marcoux D."/>
            <person name="Proust H."/>
            <person name="Prescott H."/>
            <person name="Dolan L."/>
        </authorList>
    </citation>
    <scope>NUCLEOTIDE SEQUENCE [LARGE SCALE GENOMIC DNA]</scope>
    <source>
        <tissue evidence="6">Whole gametophyte</tissue>
    </source>
</reference>
<dbReference type="PROSITE" id="PS51471">
    <property type="entry name" value="FE2OG_OXY"/>
    <property type="match status" value="1"/>
</dbReference>
<dbReference type="Gene3D" id="2.60.120.330">
    <property type="entry name" value="B-lactam Antibiotic, Isopenicillin N Synthase, Chain"/>
    <property type="match status" value="1"/>
</dbReference>
<proteinExistence type="inferred from homology"/>
<evidence type="ECO:0000256" key="3">
    <source>
        <dbReference type="ARBA" id="ARBA00023004"/>
    </source>
</evidence>
<dbReference type="GO" id="GO:0016491">
    <property type="term" value="F:oxidoreductase activity"/>
    <property type="evidence" value="ECO:0007669"/>
    <property type="project" value="UniProtKB-KW"/>
</dbReference>
<name>A0A176VDT0_MARPO</name>
<evidence type="ECO:0000313" key="6">
    <source>
        <dbReference type="EMBL" id="OAE18693.1"/>
    </source>
</evidence>
<dbReference type="InterPro" id="IPR050295">
    <property type="entry name" value="Plant_2OG-oxidoreductases"/>
</dbReference>
<dbReference type="PRINTS" id="PR00682">
    <property type="entry name" value="IPNSYNTHASE"/>
</dbReference>
<dbReference type="GO" id="GO:0046872">
    <property type="term" value="F:metal ion binding"/>
    <property type="evidence" value="ECO:0007669"/>
    <property type="project" value="UniProtKB-KW"/>
</dbReference>
<dbReference type="InterPro" id="IPR005123">
    <property type="entry name" value="Oxoglu/Fe-dep_dioxygenase_dom"/>
</dbReference>